<comment type="similarity">
    <text evidence="3">Belongs to the acetyltransferase family. RimJ subfamily.</text>
</comment>
<evidence type="ECO:0000313" key="6">
    <source>
        <dbReference type="Proteomes" id="UP001230220"/>
    </source>
</evidence>
<comment type="caution">
    <text evidence="5">The sequence shown here is derived from an EMBL/GenBank/DDBJ whole genome shotgun (WGS) entry which is preliminary data.</text>
</comment>
<dbReference type="PANTHER" id="PTHR43792">
    <property type="entry name" value="GNAT FAMILY, PUTATIVE (AFU_ORTHOLOGUE AFUA_3G00765)-RELATED-RELATED"/>
    <property type="match status" value="1"/>
</dbReference>
<evidence type="ECO:0000256" key="1">
    <source>
        <dbReference type="ARBA" id="ARBA00022679"/>
    </source>
</evidence>
<accession>A0ABU0E4B8</accession>
<proteinExistence type="inferred from homology"/>
<dbReference type="InterPro" id="IPR016181">
    <property type="entry name" value="Acyl_CoA_acyltransferase"/>
</dbReference>
<sequence>MSSEIIIRSLSVNDIQPLLDFEIRNRAYLDETSPDKPEEFYTIAGQELRIERVLVSKMHDLGYSYGVFKGKELIGTVDLFQVERGAIQSAWLGYCIDYKYQGCGYATEAVKRMIDFAFYDLRLHRVEASAMPRNEASIRVLEKAGFHREGLSQKNVKIQGEWEDHYLYAVINTDPEI</sequence>
<dbReference type="SUPFAM" id="SSF55729">
    <property type="entry name" value="Acyl-CoA N-acyltransferases (Nat)"/>
    <property type="match status" value="1"/>
</dbReference>
<evidence type="ECO:0000256" key="2">
    <source>
        <dbReference type="ARBA" id="ARBA00023315"/>
    </source>
</evidence>
<protein>
    <submittedName>
        <fullName evidence="5">Ribosomal-protein-alanine N-acetyltransferase</fullName>
        <ecNumber evidence="5">2.3.1.267</ecNumber>
    </submittedName>
</protein>
<dbReference type="InterPro" id="IPR000182">
    <property type="entry name" value="GNAT_dom"/>
</dbReference>
<organism evidence="5 6">
    <name type="scientific">Breznakia pachnodae</name>
    <dbReference type="NCBI Taxonomy" id="265178"/>
    <lineage>
        <taxon>Bacteria</taxon>
        <taxon>Bacillati</taxon>
        <taxon>Bacillota</taxon>
        <taxon>Erysipelotrichia</taxon>
        <taxon>Erysipelotrichales</taxon>
        <taxon>Erysipelotrichaceae</taxon>
        <taxon>Breznakia</taxon>
    </lineage>
</organism>
<dbReference type="Proteomes" id="UP001230220">
    <property type="component" value="Unassembled WGS sequence"/>
</dbReference>
<keyword evidence="6" id="KW-1185">Reference proteome</keyword>
<dbReference type="Pfam" id="PF13302">
    <property type="entry name" value="Acetyltransf_3"/>
    <property type="match status" value="1"/>
</dbReference>
<dbReference type="EC" id="2.3.1.267" evidence="5"/>
<keyword evidence="2 5" id="KW-0012">Acyltransferase</keyword>
<evidence type="ECO:0000256" key="3">
    <source>
        <dbReference type="ARBA" id="ARBA00038502"/>
    </source>
</evidence>
<dbReference type="Gene3D" id="3.40.630.30">
    <property type="match status" value="1"/>
</dbReference>
<reference evidence="5 6" key="1">
    <citation type="submission" date="2023-07" db="EMBL/GenBank/DDBJ databases">
        <title>Genomic Encyclopedia of Type Strains, Phase IV (KMG-IV): sequencing the most valuable type-strain genomes for metagenomic binning, comparative biology and taxonomic classification.</title>
        <authorList>
            <person name="Goeker M."/>
        </authorList>
    </citation>
    <scope>NUCLEOTIDE SEQUENCE [LARGE SCALE GENOMIC DNA]</scope>
    <source>
        <strain evidence="5 6">DSM 16784</strain>
    </source>
</reference>
<dbReference type="RefSeq" id="WP_307408736.1">
    <property type="nucleotide sequence ID" value="NZ_JAUSUR010000004.1"/>
</dbReference>
<dbReference type="PANTHER" id="PTHR43792:SF8">
    <property type="entry name" value="[RIBOSOMAL PROTEIN US5]-ALANINE N-ACETYLTRANSFERASE"/>
    <property type="match status" value="1"/>
</dbReference>
<name>A0ABU0E4B8_9FIRM</name>
<gene>
    <name evidence="5" type="ORF">J2S15_002492</name>
</gene>
<dbReference type="InterPro" id="IPR051531">
    <property type="entry name" value="N-acetyltransferase"/>
</dbReference>
<evidence type="ECO:0000259" key="4">
    <source>
        <dbReference type="PROSITE" id="PS51186"/>
    </source>
</evidence>
<dbReference type="EMBL" id="JAUSUR010000004">
    <property type="protein sequence ID" value="MDQ0361742.1"/>
    <property type="molecule type" value="Genomic_DNA"/>
</dbReference>
<evidence type="ECO:0000313" key="5">
    <source>
        <dbReference type="EMBL" id="MDQ0361742.1"/>
    </source>
</evidence>
<keyword evidence="1 5" id="KW-0808">Transferase</keyword>
<dbReference type="PROSITE" id="PS51186">
    <property type="entry name" value="GNAT"/>
    <property type="match status" value="1"/>
</dbReference>
<feature type="domain" description="N-acetyltransferase" evidence="4">
    <location>
        <begin position="5"/>
        <end position="173"/>
    </location>
</feature>
<dbReference type="GO" id="GO:0008999">
    <property type="term" value="F:protein-N-terminal-alanine acetyltransferase activity"/>
    <property type="evidence" value="ECO:0007669"/>
    <property type="project" value="UniProtKB-EC"/>
</dbReference>